<name>L0HDD9_METFS</name>
<feature type="domain" description="SAM-dependent methyltransferase TRM5/TYW2-type" evidence="6">
    <location>
        <begin position="75"/>
        <end position="310"/>
    </location>
</feature>
<dbReference type="KEGG" id="mfo:Metfor_0026"/>
<dbReference type="GO" id="GO:0008175">
    <property type="term" value="F:tRNA methyltransferase activity"/>
    <property type="evidence" value="ECO:0007669"/>
    <property type="project" value="TreeGrafter"/>
</dbReference>
<dbReference type="RefSeq" id="WP_015284078.1">
    <property type="nucleotide sequence ID" value="NC_019943.1"/>
</dbReference>
<dbReference type="InterPro" id="IPR030382">
    <property type="entry name" value="MeTrfase_TRM5/TYW2"/>
</dbReference>
<protein>
    <submittedName>
        <fullName evidence="7">Putative methyltransferase</fullName>
    </submittedName>
</protein>
<reference evidence="8" key="1">
    <citation type="submission" date="2011-12" db="EMBL/GenBank/DDBJ databases">
        <title>Complete sequence of Methanoregula formicicum SMSP.</title>
        <authorList>
            <person name="Lucas S."/>
            <person name="Han J."/>
            <person name="Lapidus A."/>
            <person name="Cheng J.-F."/>
            <person name="Goodwin L."/>
            <person name="Pitluck S."/>
            <person name="Peters L."/>
            <person name="Ovchinnikova G."/>
            <person name="Teshima H."/>
            <person name="Detter J.C."/>
            <person name="Han C."/>
            <person name="Tapia R."/>
            <person name="Land M."/>
            <person name="Hauser L."/>
            <person name="Kyrpides N."/>
            <person name="Ivanova N."/>
            <person name="Pagani I."/>
            <person name="Imachi H."/>
            <person name="Tamaki H."/>
            <person name="Sekiguchi Y."/>
            <person name="Kamagata Y."/>
            <person name="Cadillo-Quiroz H."/>
            <person name="Zinder S."/>
            <person name="Liu W.-T."/>
            <person name="Woyke T."/>
        </authorList>
    </citation>
    <scope>NUCLEOTIDE SEQUENCE [LARGE SCALE GENOMIC DNA]</scope>
    <source>
        <strain evidence="8">DSM 22288 / NBRC 105244 / SMSP</strain>
    </source>
</reference>
<keyword evidence="3 7" id="KW-0808">Transferase</keyword>
<dbReference type="Gene3D" id="3.40.50.150">
    <property type="entry name" value="Vaccinia Virus protein VP39"/>
    <property type="match status" value="1"/>
</dbReference>
<evidence type="ECO:0000256" key="4">
    <source>
        <dbReference type="ARBA" id="ARBA00022691"/>
    </source>
</evidence>
<dbReference type="eggNOG" id="arCOG00033">
    <property type="taxonomic scope" value="Archaea"/>
</dbReference>
<evidence type="ECO:0000256" key="5">
    <source>
        <dbReference type="ARBA" id="ARBA00022694"/>
    </source>
</evidence>
<dbReference type="SUPFAM" id="SSF53335">
    <property type="entry name" value="S-adenosyl-L-methionine-dependent methyltransferases"/>
    <property type="match status" value="1"/>
</dbReference>
<reference evidence="7 8" key="2">
    <citation type="journal article" date="2014" name="Genome Announc.">
        <title>Complete Genome Sequence of Methanoregula formicica SMSPT, a Mesophilic Hydrogenotrophic Methanogen Isolated from a Methanogenic Upflow Anaerobic Sludge Blanket Reactor.</title>
        <authorList>
            <person name="Yamamoto K."/>
            <person name="Tamaki H."/>
            <person name="Cadillo-Quiroz H."/>
            <person name="Imachi H."/>
            <person name="Kyrpides N."/>
            <person name="Woyke T."/>
            <person name="Goodwin L."/>
            <person name="Zinder S.H."/>
            <person name="Kamagata Y."/>
            <person name="Liu W.T."/>
        </authorList>
    </citation>
    <scope>NUCLEOTIDE SEQUENCE [LARGE SCALE GENOMIC DNA]</scope>
    <source>
        <strain evidence="8">DSM 22288 / NBRC 105244 / SMSP</strain>
    </source>
</reference>
<dbReference type="InParanoid" id="L0HDD9"/>
<dbReference type="STRING" id="593750.Metfor_0026"/>
<evidence type="ECO:0000256" key="1">
    <source>
        <dbReference type="ARBA" id="ARBA00022490"/>
    </source>
</evidence>
<gene>
    <name evidence="7" type="ordered locus">Metfor_0026</name>
</gene>
<evidence type="ECO:0000259" key="6">
    <source>
        <dbReference type="PROSITE" id="PS51684"/>
    </source>
</evidence>
<dbReference type="Pfam" id="PF18093">
    <property type="entry name" value="Trm5_N"/>
    <property type="match status" value="1"/>
</dbReference>
<proteinExistence type="predicted"/>
<keyword evidence="5" id="KW-0819">tRNA processing</keyword>
<dbReference type="AlphaFoldDB" id="L0HDD9"/>
<accession>L0HDD9</accession>
<dbReference type="GO" id="GO:0002939">
    <property type="term" value="P:tRNA N1-guanine methylation"/>
    <property type="evidence" value="ECO:0007669"/>
    <property type="project" value="TreeGrafter"/>
</dbReference>
<dbReference type="PANTHER" id="PTHR23245">
    <property type="entry name" value="TRNA METHYLTRANSFERASE"/>
    <property type="match status" value="1"/>
</dbReference>
<dbReference type="PROSITE" id="PS51684">
    <property type="entry name" value="SAM_MT_TRM5_TYW2"/>
    <property type="match status" value="1"/>
</dbReference>
<evidence type="ECO:0000256" key="2">
    <source>
        <dbReference type="ARBA" id="ARBA00022603"/>
    </source>
</evidence>
<keyword evidence="4" id="KW-0949">S-adenosyl-L-methionine</keyword>
<dbReference type="InterPro" id="IPR056743">
    <property type="entry name" value="TRM5-TYW2-like_MTfase"/>
</dbReference>
<keyword evidence="1" id="KW-0963">Cytoplasm</keyword>
<dbReference type="FunCoup" id="L0HDD9">
    <property type="interactions" value="6"/>
</dbReference>
<sequence length="311" mass="34428">MIHVVGRTAGGWGIRVPARQGEELRQVLIREGALDPSLKVLRDGSDLILPLRKERKGAAWFEFEAHTGREPLPRHELVGGIAIMQEEDPSGAEALLKSRPSLHTVVFAQGEVHGEYRTREFSHLAGEPTTRTLVTEHGHTFVVDLAGAYFSARLSTERQRILTQVREGELVLDMFAGVGPFAITLAERASLVVAADLNPKAVALMLENLHRSRTANVLPLLVDARHLARILPWRFDRVVMNLPLAGTEFLPEAFRLVRPGGAIHFYSLVSAEGEHTARIRELCGTVTAERVVRSYSPAQWHAVYDVAVPET</sequence>
<keyword evidence="2 7" id="KW-0489">Methyltransferase</keyword>
<dbReference type="EMBL" id="CP003167">
    <property type="protein sequence ID" value="AGB01114.1"/>
    <property type="molecule type" value="Genomic_DNA"/>
</dbReference>
<dbReference type="GeneID" id="14308370"/>
<dbReference type="Pfam" id="PF02475">
    <property type="entry name" value="TRM5-TYW2_MTfase"/>
    <property type="match status" value="1"/>
</dbReference>
<dbReference type="GO" id="GO:0005737">
    <property type="term" value="C:cytoplasm"/>
    <property type="evidence" value="ECO:0007669"/>
    <property type="project" value="TreeGrafter"/>
</dbReference>
<dbReference type="OrthoDB" id="8079at2157"/>
<dbReference type="InterPro" id="IPR040601">
    <property type="entry name" value="Trm5a/b_N"/>
</dbReference>
<evidence type="ECO:0000313" key="8">
    <source>
        <dbReference type="Proteomes" id="UP000010824"/>
    </source>
</evidence>
<dbReference type="CDD" id="cd02440">
    <property type="entry name" value="AdoMet_MTases"/>
    <property type="match status" value="1"/>
</dbReference>
<dbReference type="HOGENOM" id="CLU_022610_0_1_2"/>
<dbReference type="Proteomes" id="UP000010824">
    <property type="component" value="Chromosome"/>
</dbReference>
<keyword evidence="8" id="KW-1185">Reference proteome</keyword>
<dbReference type="Gene3D" id="3.30.70.2580">
    <property type="match status" value="1"/>
</dbReference>
<dbReference type="PANTHER" id="PTHR23245:SF36">
    <property type="entry name" value="TRNA (GUANINE(37)-N1)-METHYLTRANSFERASE"/>
    <property type="match status" value="1"/>
</dbReference>
<evidence type="ECO:0000313" key="7">
    <source>
        <dbReference type="EMBL" id="AGB01114.1"/>
    </source>
</evidence>
<organism evidence="7 8">
    <name type="scientific">Methanoregula formicica (strain DSM 22288 / NBRC 105244 / SMSP)</name>
    <dbReference type="NCBI Taxonomy" id="593750"/>
    <lineage>
        <taxon>Archaea</taxon>
        <taxon>Methanobacteriati</taxon>
        <taxon>Methanobacteriota</taxon>
        <taxon>Stenosarchaea group</taxon>
        <taxon>Methanomicrobia</taxon>
        <taxon>Methanomicrobiales</taxon>
        <taxon>Methanoregulaceae</taxon>
        <taxon>Methanoregula</taxon>
    </lineage>
</organism>
<dbReference type="InterPro" id="IPR029063">
    <property type="entry name" value="SAM-dependent_MTases_sf"/>
</dbReference>
<evidence type="ECO:0000256" key="3">
    <source>
        <dbReference type="ARBA" id="ARBA00022679"/>
    </source>
</evidence>